<dbReference type="AlphaFoldDB" id="A0A0C3B762"/>
<reference evidence="2 3" key="1">
    <citation type="submission" date="2014-04" db="EMBL/GenBank/DDBJ databases">
        <authorList>
            <consortium name="DOE Joint Genome Institute"/>
            <person name="Kuo A."/>
            <person name="Tarkka M."/>
            <person name="Buscot F."/>
            <person name="Kohler A."/>
            <person name="Nagy L.G."/>
            <person name="Floudas D."/>
            <person name="Copeland A."/>
            <person name="Barry K.W."/>
            <person name="Cichocki N."/>
            <person name="Veneault-Fourrey C."/>
            <person name="LaButti K."/>
            <person name="Lindquist E.A."/>
            <person name="Lipzen A."/>
            <person name="Lundell T."/>
            <person name="Morin E."/>
            <person name="Murat C."/>
            <person name="Sun H."/>
            <person name="Tunlid A."/>
            <person name="Henrissat B."/>
            <person name="Grigoriev I.V."/>
            <person name="Hibbett D.S."/>
            <person name="Martin F."/>
            <person name="Nordberg H.P."/>
            <person name="Cantor M.N."/>
            <person name="Hua S.X."/>
        </authorList>
    </citation>
    <scope>NUCLEOTIDE SEQUENCE [LARGE SCALE GENOMIC DNA]</scope>
    <source>
        <strain evidence="2 3">F 1598</strain>
    </source>
</reference>
<evidence type="ECO:0000313" key="3">
    <source>
        <dbReference type="Proteomes" id="UP000054166"/>
    </source>
</evidence>
<dbReference type="EMBL" id="KN833091">
    <property type="protein sequence ID" value="KIM73142.1"/>
    <property type="molecule type" value="Genomic_DNA"/>
</dbReference>
<dbReference type="InParanoid" id="A0A0C3B762"/>
<proteinExistence type="predicted"/>
<dbReference type="HOGENOM" id="CLU_947023_0_0_1"/>
<organism evidence="2 3">
    <name type="scientific">Piloderma croceum (strain F 1598)</name>
    <dbReference type="NCBI Taxonomy" id="765440"/>
    <lineage>
        <taxon>Eukaryota</taxon>
        <taxon>Fungi</taxon>
        <taxon>Dikarya</taxon>
        <taxon>Basidiomycota</taxon>
        <taxon>Agaricomycotina</taxon>
        <taxon>Agaricomycetes</taxon>
        <taxon>Agaricomycetidae</taxon>
        <taxon>Atheliales</taxon>
        <taxon>Atheliaceae</taxon>
        <taxon>Piloderma</taxon>
    </lineage>
</organism>
<dbReference type="STRING" id="765440.A0A0C3B762"/>
<reference evidence="3" key="2">
    <citation type="submission" date="2015-01" db="EMBL/GenBank/DDBJ databases">
        <title>Evolutionary Origins and Diversification of the Mycorrhizal Mutualists.</title>
        <authorList>
            <consortium name="DOE Joint Genome Institute"/>
            <consortium name="Mycorrhizal Genomics Consortium"/>
            <person name="Kohler A."/>
            <person name="Kuo A."/>
            <person name="Nagy L.G."/>
            <person name="Floudas D."/>
            <person name="Copeland A."/>
            <person name="Barry K.W."/>
            <person name="Cichocki N."/>
            <person name="Veneault-Fourrey C."/>
            <person name="LaButti K."/>
            <person name="Lindquist E.A."/>
            <person name="Lipzen A."/>
            <person name="Lundell T."/>
            <person name="Morin E."/>
            <person name="Murat C."/>
            <person name="Riley R."/>
            <person name="Ohm R."/>
            <person name="Sun H."/>
            <person name="Tunlid A."/>
            <person name="Henrissat B."/>
            <person name="Grigoriev I.V."/>
            <person name="Hibbett D.S."/>
            <person name="Martin F."/>
        </authorList>
    </citation>
    <scope>NUCLEOTIDE SEQUENCE [LARGE SCALE GENOMIC DNA]</scope>
    <source>
        <strain evidence="3">F 1598</strain>
    </source>
</reference>
<evidence type="ECO:0000313" key="2">
    <source>
        <dbReference type="EMBL" id="KIM73142.1"/>
    </source>
</evidence>
<gene>
    <name evidence="2" type="ORF">PILCRDRAFT_732216</name>
</gene>
<keyword evidence="3" id="KW-1185">Reference proteome</keyword>
<evidence type="ECO:0000256" key="1">
    <source>
        <dbReference type="SAM" id="MobiDB-lite"/>
    </source>
</evidence>
<name>A0A0C3B762_PILCF</name>
<feature type="region of interest" description="Disordered" evidence="1">
    <location>
        <begin position="241"/>
        <end position="269"/>
    </location>
</feature>
<protein>
    <submittedName>
        <fullName evidence="2">Uncharacterized protein</fullName>
    </submittedName>
</protein>
<feature type="compositionally biased region" description="Basic and acidic residues" evidence="1">
    <location>
        <begin position="241"/>
        <end position="253"/>
    </location>
</feature>
<dbReference type="Proteomes" id="UP000054166">
    <property type="component" value="Unassembled WGS sequence"/>
</dbReference>
<sequence length="294" mass="33619">MLFEEFDSWAAENLPGWESLRIDLHNDVLIVGYPLSFGHEIIVDLLDKLRAEGRSFRRGVHGGKEIIIGGSAGVRLSRGRKEPDCSLYVIGDEKFKEPTIAFEVGYSENENTLTFDAAKLICLTSGRIKLVVAIKISHNSRQSGEPRELESVTWGHWELDEVDDPPERYRLDNPQPVEYDERGIPTAYAAVVEGRKGKHRQLVARKILNRHLYRKPPAEEAELVAMSVPYRTVREVIASHEQHQRDLDNETKALKRKRTMDDDDEDEEERYFRELKEAIRSKITAKAALEDGQA</sequence>
<accession>A0A0C3B762</accession>